<dbReference type="InterPro" id="IPR029063">
    <property type="entry name" value="SAM-dependent_MTases_sf"/>
</dbReference>
<dbReference type="FunFam" id="3.40.50.150:FF:000042">
    <property type="entry name" value="50S ribosomal protein L3 glutamine methyltransferase"/>
    <property type="match status" value="1"/>
</dbReference>
<gene>
    <name evidence="4" type="primary">prmB</name>
    <name evidence="6" type="ORF">TPSD3_05825</name>
</gene>
<evidence type="ECO:0000313" key="7">
    <source>
        <dbReference type="Proteomes" id="UP000194798"/>
    </source>
</evidence>
<dbReference type="InterPro" id="IPR002052">
    <property type="entry name" value="DNA_methylase_N6_adenine_CS"/>
</dbReference>
<keyword evidence="7" id="KW-1185">Reference proteome</keyword>
<evidence type="ECO:0000313" key="6">
    <source>
        <dbReference type="EMBL" id="OUD14630.1"/>
    </source>
</evidence>
<keyword evidence="2 4" id="KW-0808">Transferase</keyword>
<dbReference type="GO" id="GO:0005840">
    <property type="term" value="C:ribosome"/>
    <property type="evidence" value="ECO:0007669"/>
    <property type="project" value="UniProtKB-KW"/>
</dbReference>
<dbReference type="AlphaFoldDB" id="A0A251X9L2"/>
<dbReference type="InterPro" id="IPR007848">
    <property type="entry name" value="Small_mtfrase_dom"/>
</dbReference>
<dbReference type="PIRSF" id="PIRSF037167">
    <property type="entry name" value="Mtase_YfcB_prd"/>
    <property type="match status" value="1"/>
</dbReference>
<dbReference type="HAMAP" id="MF_02125">
    <property type="entry name" value="L3_methyltr_PrmB"/>
    <property type="match status" value="1"/>
</dbReference>
<evidence type="ECO:0000256" key="3">
    <source>
        <dbReference type="ARBA" id="ARBA00022691"/>
    </source>
</evidence>
<reference evidence="6 7" key="1">
    <citation type="submission" date="2016-12" db="EMBL/GenBank/DDBJ databases">
        <title>Thioflexothrix psekupsii D3 genome sequencing and assembly.</title>
        <authorList>
            <person name="Fomenkov A."/>
            <person name="Vincze T."/>
            <person name="Grabovich M."/>
            <person name="Anton B.P."/>
            <person name="Dubinina G."/>
            <person name="Orlova M."/>
            <person name="Belousova E."/>
            <person name="Roberts R.J."/>
        </authorList>
    </citation>
    <scope>NUCLEOTIDE SEQUENCE [LARGE SCALE GENOMIC DNA]</scope>
    <source>
        <strain evidence="6">D3</strain>
    </source>
</reference>
<dbReference type="OrthoDB" id="9800643at2"/>
<evidence type="ECO:0000256" key="1">
    <source>
        <dbReference type="ARBA" id="ARBA00022603"/>
    </source>
</evidence>
<comment type="function">
    <text evidence="4">Methylates ribosomal protein uL3 on a specific glutamine residue.</text>
</comment>
<evidence type="ECO:0000256" key="2">
    <source>
        <dbReference type="ARBA" id="ARBA00022679"/>
    </source>
</evidence>
<evidence type="ECO:0000256" key="4">
    <source>
        <dbReference type="HAMAP-Rule" id="MF_02125"/>
    </source>
</evidence>
<dbReference type="Gene3D" id="3.40.50.150">
    <property type="entry name" value="Vaccinia Virus protein VP39"/>
    <property type="match status" value="1"/>
</dbReference>
<comment type="catalytic activity">
    <reaction evidence="4">
        <text>L-glutaminyl-[ribosomal protein uL3] + S-adenosyl-L-methionine = N(5)-methyl-L-glutaminyl-[ribosomal protein uL3] + S-adenosyl-L-homocysteine + H(+)</text>
        <dbReference type="Rhea" id="RHEA:45020"/>
        <dbReference type="Rhea" id="RHEA-COMP:11063"/>
        <dbReference type="Rhea" id="RHEA-COMP:11064"/>
        <dbReference type="ChEBI" id="CHEBI:15378"/>
        <dbReference type="ChEBI" id="CHEBI:30011"/>
        <dbReference type="ChEBI" id="CHEBI:57856"/>
        <dbReference type="ChEBI" id="CHEBI:59789"/>
        <dbReference type="ChEBI" id="CHEBI:61891"/>
        <dbReference type="EC" id="2.1.1.298"/>
    </reaction>
</comment>
<dbReference type="GO" id="GO:0036009">
    <property type="term" value="F:protein-glutamine N-methyltransferase activity"/>
    <property type="evidence" value="ECO:0007669"/>
    <property type="project" value="UniProtKB-UniRule"/>
</dbReference>
<keyword evidence="1 4" id="KW-0489">Methyltransferase</keyword>
<accession>A0A251X9L2</accession>
<dbReference type="EC" id="2.1.1.298" evidence="4"/>
<dbReference type="Pfam" id="PF05175">
    <property type="entry name" value="MTS"/>
    <property type="match status" value="1"/>
</dbReference>
<dbReference type="SUPFAM" id="SSF53335">
    <property type="entry name" value="S-adenosyl-L-methionine-dependent methyltransferases"/>
    <property type="match status" value="1"/>
</dbReference>
<dbReference type="NCBIfam" id="TIGR00536">
    <property type="entry name" value="hemK_fam"/>
    <property type="match status" value="1"/>
</dbReference>
<sequence>MDELHTIADFVRWAASRFNEAHLYFGHGTDNAVDEAVALVLQTLHLGQELPPLLWQGRLTYREKTQLLNQLQLRLEKRIPVPYLTQQAWFAQLPFYVDQRVLIPRSPIAELIEARYAPWLEIEQVNRVLDLCCGSGCIGIATAIKSFPEAEVDLVDISPDALAVAQKNIDEYQLNDKVHIVQSDLFTELAGIHYDLIVTNPPYVDAQALEEMPEEYHHEPVLGLAAGEDGLSFAHQILAQAKRHLTPHGILVVEVGASAPALIAAYPDLPFLWLEFARGGEGVFLLTYDQLPD</sequence>
<dbReference type="EMBL" id="MSLT01000012">
    <property type="protein sequence ID" value="OUD14630.1"/>
    <property type="molecule type" value="Genomic_DNA"/>
</dbReference>
<organism evidence="6 7">
    <name type="scientific">Thioflexithrix psekupsensis</name>
    <dbReference type="NCBI Taxonomy" id="1570016"/>
    <lineage>
        <taxon>Bacteria</taxon>
        <taxon>Pseudomonadati</taxon>
        <taxon>Pseudomonadota</taxon>
        <taxon>Gammaproteobacteria</taxon>
        <taxon>Thiotrichales</taxon>
        <taxon>Thioflexithrix</taxon>
    </lineage>
</organism>
<dbReference type="PANTHER" id="PTHR47806:SF1">
    <property type="entry name" value="RIBOSOMAL PROTEIN UL3 GLUTAMINE METHYLTRANSFERASE"/>
    <property type="match status" value="1"/>
</dbReference>
<dbReference type="PANTHER" id="PTHR47806">
    <property type="entry name" value="50S RIBOSOMAL PROTEIN L3 GLUTAMINE METHYLTRANSFERASE"/>
    <property type="match status" value="1"/>
</dbReference>
<comment type="caution">
    <text evidence="6">The sequence shown here is derived from an EMBL/GenBank/DDBJ whole genome shotgun (WGS) entry which is preliminary data.</text>
</comment>
<dbReference type="GO" id="GO:0005829">
    <property type="term" value="C:cytosol"/>
    <property type="evidence" value="ECO:0007669"/>
    <property type="project" value="TreeGrafter"/>
</dbReference>
<dbReference type="PROSITE" id="PS00092">
    <property type="entry name" value="N6_MTASE"/>
    <property type="match status" value="1"/>
</dbReference>
<keyword evidence="3 4" id="KW-0949">S-adenosyl-L-methionine</keyword>
<dbReference type="InterPro" id="IPR004556">
    <property type="entry name" value="HemK-like"/>
</dbReference>
<evidence type="ECO:0000259" key="5">
    <source>
        <dbReference type="Pfam" id="PF05175"/>
    </source>
</evidence>
<keyword evidence="6" id="KW-0687">Ribonucleoprotein</keyword>
<proteinExistence type="inferred from homology"/>
<keyword evidence="6" id="KW-0689">Ribosomal protein</keyword>
<feature type="domain" description="Methyltransferase small" evidence="5">
    <location>
        <begin position="123"/>
        <end position="209"/>
    </location>
</feature>
<dbReference type="InterPro" id="IPR017127">
    <property type="entry name" value="Ribosome_uL3_MTase"/>
</dbReference>
<dbReference type="GO" id="GO:0032259">
    <property type="term" value="P:methylation"/>
    <property type="evidence" value="ECO:0007669"/>
    <property type="project" value="UniProtKB-KW"/>
</dbReference>
<dbReference type="NCBIfam" id="TIGR03533">
    <property type="entry name" value="L3_gln_methyl"/>
    <property type="match status" value="1"/>
</dbReference>
<dbReference type="GO" id="GO:0003676">
    <property type="term" value="F:nucleic acid binding"/>
    <property type="evidence" value="ECO:0007669"/>
    <property type="project" value="InterPro"/>
</dbReference>
<name>A0A251X9L2_9GAMM</name>
<comment type="similarity">
    <text evidence="4">Belongs to the protein N5-glutamine methyltransferase family. PrmB subfamily.</text>
</comment>
<dbReference type="Proteomes" id="UP000194798">
    <property type="component" value="Unassembled WGS sequence"/>
</dbReference>
<protein>
    <recommendedName>
        <fullName evidence="4">Ribosomal protein uL3 glutamine methyltransferase</fullName>
        <shortName evidence="4">uL3 MTase</shortName>
        <ecNumber evidence="4">2.1.1.298</ecNumber>
    </recommendedName>
    <alternativeName>
        <fullName evidence="4">N5-glutamine methyltransferase PrmB</fullName>
    </alternativeName>
</protein>
<dbReference type="CDD" id="cd02440">
    <property type="entry name" value="AdoMet_MTases"/>
    <property type="match status" value="1"/>
</dbReference>